<keyword evidence="6" id="KW-1185">Reference proteome</keyword>
<dbReference type="PIRSF" id="PIRSF005054">
    <property type="entry name" value="PF1131"/>
    <property type="match status" value="1"/>
</dbReference>
<dbReference type="AlphaFoldDB" id="D3RWK8"/>
<keyword evidence="2" id="KW-0694">RNA-binding</keyword>
<evidence type="ECO:0000256" key="3">
    <source>
        <dbReference type="ARBA" id="ARBA00023118"/>
    </source>
</evidence>
<dbReference type="EMBL" id="CP001899">
    <property type="protein sequence ID" value="ADC64871.1"/>
    <property type="molecule type" value="Genomic_DNA"/>
</dbReference>
<reference evidence="5 6" key="2">
    <citation type="journal article" date="2011" name="Stand. Genomic Sci.">
        <title>Complete genome sequence of Ferroglobus placidus AEDII12DO.</title>
        <authorList>
            <person name="Anderson I."/>
            <person name="Risso C."/>
            <person name="Holmes D."/>
            <person name="Lucas S."/>
            <person name="Copeland A."/>
            <person name="Lapidus A."/>
            <person name="Cheng J.F."/>
            <person name="Bruce D."/>
            <person name="Goodwin L."/>
            <person name="Pitluck S."/>
            <person name="Saunders E."/>
            <person name="Brettin T."/>
            <person name="Detter J.C."/>
            <person name="Han C."/>
            <person name="Tapia R."/>
            <person name="Larimer F."/>
            <person name="Land M."/>
            <person name="Hauser L."/>
            <person name="Woyke T."/>
            <person name="Lovley D."/>
            <person name="Kyrpides N."/>
            <person name="Ivanova N."/>
        </authorList>
    </citation>
    <scope>NUCLEOTIDE SEQUENCE [LARGE SCALE GENOMIC DNA]</scope>
    <source>
        <strain evidence="6">DSM 10642 / AEDII12DO</strain>
    </source>
</reference>
<feature type="domain" description="CRISPR associated protein Cas6 C-terminal" evidence="4">
    <location>
        <begin position="118"/>
        <end position="227"/>
    </location>
</feature>
<dbReference type="PANTHER" id="PTHR36984:SF1">
    <property type="entry name" value="CRISPR-ASSOCIATED ENDORIBONUCLEASE CAS6 1"/>
    <property type="match status" value="1"/>
</dbReference>
<dbReference type="Pfam" id="PF21350">
    <property type="entry name" value="Cas6_I-A"/>
    <property type="match status" value="1"/>
</dbReference>
<dbReference type="NCBIfam" id="TIGR01877">
    <property type="entry name" value="cas_cas6"/>
    <property type="match status" value="1"/>
</dbReference>
<dbReference type="GO" id="GO:0016788">
    <property type="term" value="F:hydrolase activity, acting on ester bonds"/>
    <property type="evidence" value="ECO:0007669"/>
    <property type="project" value="InterPro"/>
</dbReference>
<dbReference type="Gene3D" id="3.30.70.1900">
    <property type="match status" value="1"/>
</dbReference>
<dbReference type="HOGENOM" id="CLU_089858_1_1_2"/>
<dbReference type="OrthoDB" id="43942at2157"/>
<dbReference type="GeneID" id="8778205"/>
<proteinExistence type="inferred from homology"/>
<dbReference type="PANTHER" id="PTHR36984">
    <property type="entry name" value="CRISPR-ASSOCIATED ENDORIBONUCLEASE CAS6 1"/>
    <property type="match status" value="1"/>
</dbReference>
<dbReference type="Pfam" id="PF01881">
    <property type="entry name" value="Cas_Cas6_C"/>
    <property type="match status" value="1"/>
</dbReference>
<dbReference type="Proteomes" id="UP000002613">
    <property type="component" value="Chromosome"/>
</dbReference>
<evidence type="ECO:0000259" key="4">
    <source>
        <dbReference type="Pfam" id="PF01881"/>
    </source>
</evidence>
<protein>
    <submittedName>
        <fullName evidence="5">CRISPR-associated protein Cas6</fullName>
    </submittedName>
</protein>
<organism evidence="5 6">
    <name type="scientific">Ferroglobus placidus (strain DSM 10642 / AEDII12DO)</name>
    <dbReference type="NCBI Taxonomy" id="589924"/>
    <lineage>
        <taxon>Archaea</taxon>
        <taxon>Methanobacteriati</taxon>
        <taxon>Methanobacteriota</taxon>
        <taxon>Archaeoglobi</taxon>
        <taxon>Archaeoglobales</taxon>
        <taxon>Archaeoglobaceae</taxon>
        <taxon>Ferroglobus</taxon>
    </lineage>
</organism>
<dbReference type="GO" id="GO:0003723">
    <property type="term" value="F:RNA binding"/>
    <property type="evidence" value="ECO:0007669"/>
    <property type="project" value="UniProtKB-KW"/>
</dbReference>
<accession>D3RWK8</accession>
<dbReference type="PaxDb" id="589924-Ferp_0701"/>
<dbReference type="STRING" id="589924.Ferp_0701"/>
<evidence type="ECO:0000313" key="5">
    <source>
        <dbReference type="EMBL" id="ADC64871.1"/>
    </source>
</evidence>
<gene>
    <name evidence="5" type="ordered locus">Ferp_0701</name>
</gene>
<dbReference type="InterPro" id="IPR010156">
    <property type="entry name" value="CRISPR-assoc_prot_Cas6"/>
</dbReference>
<dbReference type="KEGG" id="fpl:Ferp_0701"/>
<comment type="similarity">
    <text evidence="1">Belongs to the CRISPR-associated protein Cas6/Cse3/CasE family.</text>
</comment>
<keyword evidence="3" id="KW-0051">Antiviral defense</keyword>
<evidence type="ECO:0000256" key="1">
    <source>
        <dbReference type="ARBA" id="ARBA00005937"/>
    </source>
</evidence>
<evidence type="ECO:0000313" key="6">
    <source>
        <dbReference type="Proteomes" id="UP000002613"/>
    </source>
</evidence>
<dbReference type="Gene3D" id="3.30.70.1890">
    <property type="match status" value="1"/>
</dbReference>
<dbReference type="GO" id="GO:0051607">
    <property type="term" value="P:defense response to virus"/>
    <property type="evidence" value="ECO:0007669"/>
    <property type="project" value="UniProtKB-KW"/>
</dbReference>
<dbReference type="InterPro" id="IPR049435">
    <property type="entry name" value="Cas_Cas6_C"/>
</dbReference>
<dbReference type="InterPro" id="IPR045747">
    <property type="entry name" value="CRISPR-assoc_prot_Cas6_N_sf"/>
</dbReference>
<dbReference type="RefSeq" id="WP_012965215.1">
    <property type="nucleotide sequence ID" value="NC_013849.1"/>
</dbReference>
<sequence length="228" mass="26629">MRLKITLIPEFERQGISINYNHHVATWLCKNIIAADPSLEKKIFDEIDCFTFSKLLIPKRRFAIIHDKIYIDSDKVELYFSTIHEDVGEALYSNAEKMYALKIGEKRFFVDDVKIFREKSISSKETFVTLSPITVSENGNYIFPNSKKYFLKMKEWLMRKAEKFGCDYKEDFEMRILKAKPKLIRVFDSAVRCLEMAFQVEGCENLLELGYKTGFGKLNTFGFGMVKA</sequence>
<reference evidence="6" key="1">
    <citation type="submission" date="2010-02" db="EMBL/GenBank/DDBJ databases">
        <title>Complete sequence of Ferroglobus placidus DSM 10642.</title>
        <authorList>
            <consortium name="US DOE Joint Genome Institute"/>
            <person name="Lucas S."/>
            <person name="Copeland A."/>
            <person name="Lapidus A."/>
            <person name="Cheng J.-F."/>
            <person name="Bruce D."/>
            <person name="Goodwin L."/>
            <person name="Pitluck S."/>
            <person name="Saunders E."/>
            <person name="Brettin T."/>
            <person name="Detter J.C."/>
            <person name="Han C."/>
            <person name="Tapia R."/>
            <person name="Larimer F."/>
            <person name="Land M."/>
            <person name="Hauser L."/>
            <person name="Kyrpides N."/>
            <person name="Ivanova N."/>
            <person name="Holmes D."/>
            <person name="Lovley D."/>
            <person name="Kyrpides N."/>
            <person name="Anderson I.J."/>
            <person name="Woyke T."/>
        </authorList>
    </citation>
    <scope>NUCLEOTIDE SEQUENCE [LARGE SCALE GENOMIC DNA]</scope>
    <source>
        <strain evidence="6">DSM 10642 / AEDII12DO</strain>
    </source>
</reference>
<name>D3RWK8_FERPA</name>
<dbReference type="eggNOG" id="arCOG04342">
    <property type="taxonomic scope" value="Archaea"/>
</dbReference>
<evidence type="ECO:0000256" key="2">
    <source>
        <dbReference type="ARBA" id="ARBA00022884"/>
    </source>
</evidence>